<feature type="domain" description="1-deoxy-D-xylulose 5-phosphate reductoisomerase N-terminal" evidence="10">
    <location>
        <begin position="17"/>
        <end position="145"/>
    </location>
</feature>
<name>A0ABY2XMP4_9GAMM</name>
<evidence type="ECO:0000313" key="14">
    <source>
        <dbReference type="Proteomes" id="UP000739180"/>
    </source>
</evidence>
<comment type="caution">
    <text evidence="9">Lacks conserved residue(s) required for the propagation of feature annotation.</text>
</comment>
<dbReference type="InterPro" id="IPR036169">
    <property type="entry name" value="DXPR_C_sf"/>
</dbReference>
<dbReference type="Pfam" id="PF13288">
    <property type="entry name" value="DXPR_C"/>
    <property type="match status" value="1"/>
</dbReference>
<keyword evidence="7 9" id="KW-0414">Isoprene biosynthesis</keyword>
<feature type="binding site" evidence="9">
    <location>
        <position position="231"/>
    </location>
    <ligand>
        <name>1-deoxy-D-xylulose 5-phosphate</name>
        <dbReference type="ChEBI" id="CHEBI:57792"/>
    </ligand>
</feature>
<feature type="binding site" evidence="9">
    <location>
        <position position="25"/>
    </location>
    <ligand>
        <name>NADPH</name>
        <dbReference type="ChEBI" id="CHEBI:57783"/>
    </ligand>
</feature>
<dbReference type="SUPFAM" id="SSF51735">
    <property type="entry name" value="NAD(P)-binding Rossmann-fold domains"/>
    <property type="match status" value="1"/>
</dbReference>
<dbReference type="InterPro" id="IPR036291">
    <property type="entry name" value="NAD(P)-bd_dom_sf"/>
</dbReference>
<dbReference type="Gene3D" id="3.40.50.720">
    <property type="entry name" value="NAD(P)-binding Rossmann-like Domain"/>
    <property type="match status" value="1"/>
</dbReference>
<dbReference type="EMBL" id="VCQT01000027">
    <property type="protein sequence ID" value="TMW13109.1"/>
    <property type="molecule type" value="Genomic_DNA"/>
</dbReference>
<evidence type="ECO:0000256" key="7">
    <source>
        <dbReference type="ARBA" id="ARBA00023229"/>
    </source>
</evidence>
<feature type="binding site" evidence="9">
    <location>
        <position position="49"/>
    </location>
    <ligand>
        <name>NADPH</name>
        <dbReference type="ChEBI" id="CHEBI:57783"/>
    </ligand>
</feature>
<feature type="binding site" evidence="9">
    <location>
        <position position="139"/>
    </location>
    <ligand>
        <name>NADPH</name>
        <dbReference type="ChEBI" id="CHEBI:57783"/>
    </ligand>
</feature>
<dbReference type="PANTHER" id="PTHR30525:SF0">
    <property type="entry name" value="1-DEOXY-D-XYLULOSE 5-PHOSPHATE REDUCTOISOMERASE, CHLOROPLASTIC"/>
    <property type="match status" value="1"/>
</dbReference>
<evidence type="ECO:0000259" key="11">
    <source>
        <dbReference type="Pfam" id="PF08436"/>
    </source>
</evidence>
<feature type="binding site" evidence="9">
    <location>
        <position position="26"/>
    </location>
    <ligand>
        <name>NADPH</name>
        <dbReference type="ChEBI" id="CHEBI:57783"/>
    </ligand>
</feature>
<feature type="binding site" evidence="9">
    <location>
        <position position="190"/>
    </location>
    <ligand>
        <name>1-deoxy-D-xylulose 5-phosphate</name>
        <dbReference type="ChEBI" id="CHEBI:57792"/>
    </ligand>
</feature>
<dbReference type="Pfam" id="PF08436">
    <property type="entry name" value="DXP_redisom_C"/>
    <property type="match status" value="1"/>
</dbReference>
<accession>A0ABY2XMP4</accession>
<evidence type="ECO:0000256" key="8">
    <source>
        <dbReference type="ARBA" id="ARBA00048543"/>
    </source>
</evidence>
<dbReference type="InterPro" id="IPR026877">
    <property type="entry name" value="DXPR_C"/>
</dbReference>
<dbReference type="InterPro" id="IPR013512">
    <property type="entry name" value="DXP_reductoisomerase_N"/>
</dbReference>
<comment type="pathway">
    <text evidence="1 9">Isoprenoid biosynthesis; isopentenyl diphosphate biosynthesis via DXP pathway; isopentenyl diphosphate from 1-deoxy-D-xylulose 5-phosphate: step 1/6.</text>
</comment>
<feature type="binding site" evidence="9">
    <location>
        <position position="213"/>
    </location>
    <ligand>
        <name>1-deoxy-D-xylulose 5-phosphate</name>
        <dbReference type="ChEBI" id="CHEBI:57792"/>
    </ligand>
</feature>
<evidence type="ECO:0000256" key="3">
    <source>
        <dbReference type="ARBA" id="ARBA00022723"/>
    </source>
</evidence>
<feature type="binding site" evidence="9">
    <location>
        <position position="226"/>
    </location>
    <ligand>
        <name>1-deoxy-D-xylulose 5-phosphate</name>
        <dbReference type="ChEBI" id="CHEBI:57792"/>
    </ligand>
</feature>
<comment type="catalytic activity">
    <reaction evidence="8">
        <text>2-C-methyl-D-erythritol 4-phosphate + NADP(+) = 1-deoxy-D-xylulose 5-phosphate + NADPH + H(+)</text>
        <dbReference type="Rhea" id="RHEA:13717"/>
        <dbReference type="ChEBI" id="CHEBI:15378"/>
        <dbReference type="ChEBI" id="CHEBI:57783"/>
        <dbReference type="ChEBI" id="CHEBI:57792"/>
        <dbReference type="ChEBI" id="CHEBI:58262"/>
        <dbReference type="ChEBI" id="CHEBI:58349"/>
        <dbReference type="EC" id="1.1.1.267"/>
    </reaction>
    <physiologicalReaction direction="right-to-left" evidence="8">
        <dbReference type="Rhea" id="RHEA:13719"/>
    </physiologicalReaction>
</comment>
<organism evidence="13 14">
    <name type="scientific">Alloalcanivorax gelatiniphagus</name>
    <dbReference type="NCBI Taxonomy" id="1194167"/>
    <lineage>
        <taxon>Bacteria</taxon>
        <taxon>Pseudomonadati</taxon>
        <taxon>Pseudomonadota</taxon>
        <taxon>Gammaproteobacteria</taxon>
        <taxon>Oceanospirillales</taxon>
        <taxon>Alcanivoracaceae</taxon>
        <taxon>Alloalcanivorax</taxon>
    </lineage>
</organism>
<keyword evidence="4 9" id="KW-0521">NADP</keyword>
<protein>
    <recommendedName>
        <fullName evidence="9">1-deoxy-D-xylulose 5-phosphate reductoisomerase</fullName>
        <shortName evidence="9">DXP reductoisomerase</shortName>
        <ecNumber evidence="9">1.1.1.267</ecNumber>
    </recommendedName>
    <alternativeName>
        <fullName evidence="9">1-deoxyxylulose-5-phosphate reductoisomerase</fullName>
    </alternativeName>
    <alternativeName>
        <fullName evidence="9">2-C-methyl-D-erythritol 4-phosphate synthase</fullName>
    </alternativeName>
</protein>
<dbReference type="HAMAP" id="MF_00183">
    <property type="entry name" value="DXP_reductoisom"/>
    <property type="match status" value="1"/>
</dbReference>
<evidence type="ECO:0000256" key="5">
    <source>
        <dbReference type="ARBA" id="ARBA00023002"/>
    </source>
</evidence>
<feature type="binding site" evidence="9">
    <location>
        <position position="163"/>
    </location>
    <ligand>
        <name>Mn(2+)</name>
        <dbReference type="ChEBI" id="CHEBI:29035"/>
    </ligand>
</feature>
<evidence type="ECO:0000313" key="13">
    <source>
        <dbReference type="EMBL" id="TMW13109.1"/>
    </source>
</evidence>
<evidence type="ECO:0000256" key="1">
    <source>
        <dbReference type="ARBA" id="ARBA00005094"/>
    </source>
</evidence>
<dbReference type="PANTHER" id="PTHR30525">
    <property type="entry name" value="1-DEOXY-D-XYLULOSE 5-PHOSPHATE REDUCTOISOMERASE"/>
    <property type="match status" value="1"/>
</dbReference>
<dbReference type="InterPro" id="IPR013644">
    <property type="entry name" value="DXP_reductoisomerase_C"/>
</dbReference>
<feature type="binding site" evidence="9">
    <location>
        <position position="235"/>
    </location>
    <ligand>
        <name>1-deoxy-D-xylulose 5-phosphate</name>
        <dbReference type="ChEBI" id="CHEBI:57792"/>
    </ligand>
</feature>
<gene>
    <name evidence="9" type="primary">dxr</name>
    <name evidence="13" type="ORF">FGS76_08575</name>
</gene>
<dbReference type="NCBIfam" id="NF003938">
    <property type="entry name" value="PRK05447.1-1"/>
    <property type="match status" value="1"/>
</dbReference>
<feature type="binding site" evidence="9">
    <location>
        <position position="235"/>
    </location>
    <ligand>
        <name>Mn(2+)</name>
        <dbReference type="ChEBI" id="CHEBI:29035"/>
    </ligand>
</feature>
<dbReference type="NCBIfam" id="NF009114">
    <property type="entry name" value="PRK12464.1"/>
    <property type="match status" value="1"/>
</dbReference>
<feature type="binding site" evidence="9">
    <location>
        <position position="165"/>
    </location>
    <ligand>
        <name>1-deoxy-D-xylulose 5-phosphate</name>
        <dbReference type="ChEBI" id="CHEBI:57792"/>
    </ligand>
</feature>
<reference evidence="13 14" key="1">
    <citation type="submission" date="2019-05" db="EMBL/GenBank/DDBJ databases">
        <title>Genome of Alcanivorax gelatiniphagus, an oil degrading marine bacteria.</title>
        <authorList>
            <person name="Kwon K.K."/>
        </authorList>
    </citation>
    <scope>NUCLEOTIDE SEQUENCE [LARGE SCALE GENOMIC DNA]</scope>
    <source>
        <strain evidence="13 14">MEBiC 08158</strain>
    </source>
</reference>
<feature type="domain" description="DXP reductoisomerase C-terminal" evidence="12">
    <location>
        <begin position="275"/>
        <end position="390"/>
    </location>
</feature>
<dbReference type="RefSeq" id="WP_138772213.1">
    <property type="nucleotide sequence ID" value="NZ_JBHSSX010000030.1"/>
</dbReference>
<evidence type="ECO:0000256" key="6">
    <source>
        <dbReference type="ARBA" id="ARBA00023211"/>
    </source>
</evidence>
<feature type="binding site" evidence="9">
    <location>
        <position position="23"/>
    </location>
    <ligand>
        <name>NADPH</name>
        <dbReference type="ChEBI" id="CHEBI:57783"/>
    </ligand>
</feature>
<dbReference type="EC" id="1.1.1.267" evidence="9"/>
<comment type="cofactor">
    <cofactor evidence="9">
        <name>Mg(2+)</name>
        <dbReference type="ChEBI" id="CHEBI:18420"/>
    </cofactor>
    <cofactor evidence="9">
        <name>Mn(2+)</name>
        <dbReference type="ChEBI" id="CHEBI:29035"/>
    </cofactor>
</comment>
<evidence type="ECO:0000256" key="9">
    <source>
        <dbReference type="HAMAP-Rule" id="MF_00183"/>
    </source>
</evidence>
<dbReference type="Pfam" id="PF02670">
    <property type="entry name" value="DXP_reductoisom"/>
    <property type="match status" value="1"/>
</dbReference>
<sequence>MSGPSGPSGETTAPEAVTILGATGSIGRQTLDVLARHPQRYRVVGLTAGHRWRELAEHCLHWRPRYAALADEAGAELLRNHLREAGSDTEVLGGHQGVAQVAALDEADTVVAAIVGAAGVRPTLAAVEAGKKILLANKETLVVTGALFMDAVRRHGATLLPVDSEHNAIFQCLPREGVGPGVRRLLLTASGGPFLGWDRARLETVTPEQAVRHPNWDMGPKISVDSATLMNKGLEFIEACWLFDVPPARIDVVIHPQSVVHSMVEYLDGSVLAQMGTPDMRTPIACALSWPERIDSGAETLDFRTLAGLDFRAPDDAAFPCLGLARQAMETGGAATAVLNAANEEAVAAFLDRRLGFNGIAAVVQDTLAGLPAPDCADVDAVMNVDSEARVLARRLIKEWAC</sequence>
<feature type="binding site" evidence="9">
    <location>
        <position position="138"/>
    </location>
    <ligand>
        <name>1-deoxy-D-xylulose 5-phosphate</name>
        <dbReference type="ChEBI" id="CHEBI:57792"/>
    </ligand>
</feature>
<dbReference type="GO" id="GO:0030604">
    <property type="term" value="F:1-deoxy-D-xylulose-5-phosphate reductoisomerase activity"/>
    <property type="evidence" value="ECO:0007669"/>
    <property type="project" value="UniProtKB-EC"/>
</dbReference>
<dbReference type="PIRSF" id="PIRSF006205">
    <property type="entry name" value="Dxp_reductismrs"/>
    <property type="match status" value="1"/>
</dbReference>
<keyword evidence="3 9" id="KW-0479">Metal-binding</keyword>
<evidence type="ECO:0000256" key="2">
    <source>
        <dbReference type="ARBA" id="ARBA00006825"/>
    </source>
</evidence>
<keyword evidence="14" id="KW-1185">Reference proteome</keyword>
<feature type="domain" description="1-deoxy-D-xylulose 5-phosphate reductoisomerase C-terminal" evidence="11">
    <location>
        <begin position="159"/>
        <end position="243"/>
    </location>
</feature>
<feature type="binding site" evidence="9">
    <location>
        <position position="232"/>
    </location>
    <ligand>
        <name>1-deoxy-D-xylulose 5-phosphate</name>
        <dbReference type="ChEBI" id="CHEBI:57792"/>
    </ligand>
</feature>
<comment type="similarity">
    <text evidence="2 9">Belongs to the DXR family.</text>
</comment>
<keyword evidence="9" id="KW-0460">Magnesium</keyword>
<feature type="binding site" evidence="9">
    <location>
        <position position="24"/>
    </location>
    <ligand>
        <name>NADPH</name>
        <dbReference type="ChEBI" id="CHEBI:57783"/>
    </ligand>
</feature>
<dbReference type="Gene3D" id="1.10.1740.10">
    <property type="match status" value="1"/>
</dbReference>
<evidence type="ECO:0000256" key="4">
    <source>
        <dbReference type="ARBA" id="ARBA00022857"/>
    </source>
</evidence>
<feature type="binding site" evidence="9">
    <location>
        <position position="164"/>
    </location>
    <ligand>
        <name>1-deoxy-D-xylulose 5-phosphate</name>
        <dbReference type="ChEBI" id="CHEBI:57792"/>
    </ligand>
</feature>
<comment type="function">
    <text evidence="9">Catalyzes the NADPH-dependent rearrangement and reduction of 1-deoxy-D-xylulose-5-phosphate (DXP) to 2-C-methyl-D-erythritol 4-phosphate (MEP).</text>
</comment>
<dbReference type="NCBIfam" id="TIGR00243">
    <property type="entry name" value="Dxr"/>
    <property type="match status" value="1"/>
</dbReference>
<keyword evidence="6 9" id="KW-0464">Manganese</keyword>
<keyword evidence="5 9" id="KW-0560">Oxidoreductase</keyword>
<feature type="binding site" evidence="9">
    <location>
        <position position="165"/>
    </location>
    <ligand>
        <name>Mn(2+)</name>
        <dbReference type="ChEBI" id="CHEBI:29035"/>
    </ligand>
</feature>
<dbReference type="SUPFAM" id="SSF55347">
    <property type="entry name" value="Glyceraldehyde-3-phosphate dehydrogenase-like, C-terminal domain"/>
    <property type="match status" value="1"/>
</dbReference>
<comment type="caution">
    <text evidence="13">The sequence shown here is derived from an EMBL/GenBank/DDBJ whole genome shotgun (WGS) entry which is preliminary data.</text>
</comment>
<proteinExistence type="inferred from homology"/>
<evidence type="ECO:0000259" key="12">
    <source>
        <dbReference type="Pfam" id="PF13288"/>
    </source>
</evidence>
<feature type="binding site" evidence="9">
    <location>
        <position position="137"/>
    </location>
    <ligand>
        <name>NADPH</name>
        <dbReference type="ChEBI" id="CHEBI:57783"/>
    </ligand>
</feature>
<evidence type="ECO:0000259" key="10">
    <source>
        <dbReference type="Pfam" id="PF02670"/>
    </source>
</evidence>
<feature type="binding site" evidence="9">
    <location>
        <position position="219"/>
    </location>
    <ligand>
        <name>NADPH</name>
        <dbReference type="ChEBI" id="CHEBI:57783"/>
    </ligand>
</feature>
<dbReference type="InterPro" id="IPR003821">
    <property type="entry name" value="DXP_reductoisomerase"/>
</dbReference>
<dbReference type="SUPFAM" id="SSF69055">
    <property type="entry name" value="1-deoxy-D-xylulose-5-phosphate reductoisomerase, C-terminal domain"/>
    <property type="match status" value="1"/>
</dbReference>
<dbReference type="Proteomes" id="UP000739180">
    <property type="component" value="Unassembled WGS sequence"/>
</dbReference>